<gene>
    <name evidence="3" type="ORF">DPC56_03845</name>
</gene>
<dbReference type="InterPro" id="IPR002701">
    <property type="entry name" value="CM_II_prokaryot"/>
</dbReference>
<dbReference type="InterPro" id="IPR010950">
    <property type="entry name" value="Chorismate_mutase_arc"/>
</dbReference>
<dbReference type="GO" id="GO:0004106">
    <property type="term" value="F:chorismate mutase activity"/>
    <property type="evidence" value="ECO:0007669"/>
    <property type="project" value="UniProtKB-EC"/>
</dbReference>
<sequence length="92" mass="11230">MKLLKKSREKIDLIDEKILELISERTSLARNIIKAKMVLDMDIWDPEREKQIEEKTRQIARENRIDEDKLIKIMRILTELNKMEQEQILRRK</sequence>
<dbReference type="PROSITE" id="PS51168">
    <property type="entry name" value="CHORISMATE_MUT_2"/>
    <property type="match status" value="1"/>
</dbReference>
<keyword evidence="4" id="KW-1185">Reference proteome</keyword>
<dbReference type="NCBIfam" id="TIGR01791">
    <property type="entry name" value="CM_archaeal"/>
    <property type="match status" value="1"/>
</dbReference>
<dbReference type="InterPro" id="IPR036979">
    <property type="entry name" value="CM_dom_sf"/>
</dbReference>
<dbReference type="AlphaFoldDB" id="A0A328PJH4"/>
<dbReference type="Proteomes" id="UP000249782">
    <property type="component" value="Unassembled WGS sequence"/>
</dbReference>
<organism evidence="3 4">
    <name type="scientific">Methanothermobacter tenebrarum</name>
    <dbReference type="NCBI Taxonomy" id="680118"/>
    <lineage>
        <taxon>Archaea</taxon>
        <taxon>Methanobacteriati</taxon>
        <taxon>Methanobacteriota</taxon>
        <taxon>Methanomada group</taxon>
        <taxon>Methanobacteria</taxon>
        <taxon>Methanobacteriales</taxon>
        <taxon>Methanobacteriaceae</taxon>
        <taxon>Methanothermobacter</taxon>
    </lineage>
</organism>
<comment type="caution">
    <text evidence="3">The sequence shown here is derived from an EMBL/GenBank/DDBJ whole genome shotgun (WGS) entry which is preliminary data.</text>
</comment>
<feature type="domain" description="Chorismate mutase" evidence="2">
    <location>
        <begin position="1"/>
        <end position="89"/>
    </location>
</feature>
<accession>A0A328PJH4</accession>
<dbReference type="PANTHER" id="PTHR38041:SF1">
    <property type="entry name" value="CHORISMATE MUTASE"/>
    <property type="match status" value="1"/>
</dbReference>
<dbReference type="Pfam" id="PF01817">
    <property type="entry name" value="CM_2"/>
    <property type="match status" value="1"/>
</dbReference>
<reference evidence="3 4" key="1">
    <citation type="submission" date="2018-06" db="EMBL/GenBank/DDBJ databases">
        <title>Draft genome sequence of hyperthermophilic methanogen Methanothermobacter tenebrarum sp. MCM-B 1447.</title>
        <authorList>
            <person name="Pore S.D."/>
            <person name="Dagar S."/>
            <person name="Dhakephalkar P.K."/>
        </authorList>
    </citation>
    <scope>NUCLEOTIDE SEQUENCE [LARGE SCALE GENOMIC DNA]</scope>
    <source>
        <strain evidence="3 4">MCM B 1447</strain>
    </source>
</reference>
<dbReference type="SUPFAM" id="SSF48600">
    <property type="entry name" value="Chorismate mutase II"/>
    <property type="match status" value="1"/>
</dbReference>
<dbReference type="EMBL" id="QLOE01000003">
    <property type="protein sequence ID" value="RAO79474.1"/>
    <property type="molecule type" value="Genomic_DNA"/>
</dbReference>
<evidence type="ECO:0000313" key="3">
    <source>
        <dbReference type="EMBL" id="RAO79474.1"/>
    </source>
</evidence>
<evidence type="ECO:0000313" key="4">
    <source>
        <dbReference type="Proteomes" id="UP000249782"/>
    </source>
</evidence>
<dbReference type="GO" id="GO:0046417">
    <property type="term" value="P:chorismate metabolic process"/>
    <property type="evidence" value="ECO:0007669"/>
    <property type="project" value="InterPro"/>
</dbReference>
<dbReference type="EC" id="5.4.99.5" evidence="3"/>
<proteinExistence type="predicted"/>
<dbReference type="SMART" id="SM00830">
    <property type="entry name" value="CM_2"/>
    <property type="match status" value="1"/>
</dbReference>
<evidence type="ECO:0000259" key="2">
    <source>
        <dbReference type="PROSITE" id="PS51168"/>
    </source>
</evidence>
<dbReference type="InterPro" id="IPR051331">
    <property type="entry name" value="Chorismate_mutase-related"/>
</dbReference>
<protein>
    <submittedName>
        <fullName evidence="3">Chorismate mutase</fullName>
        <ecNumber evidence="3">5.4.99.5</ecNumber>
    </submittedName>
</protein>
<dbReference type="GO" id="GO:0009697">
    <property type="term" value="P:salicylic acid biosynthetic process"/>
    <property type="evidence" value="ECO:0007669"/>
    <property type="project" value="TreeGrafter"/>
</dbReference>
<evidence type="ECO:0000256" key="1">
    <source>
        <dbReference type="ARBA" id="ARBA00023235"/>
    </source>
</evidence>
<keyword evidence="1 3" id="KW-0413">Isomerase</keyword>
<dbReference type="PANTHER" id="PTHR38041">
    <property type="entry name" value="CHORISMATE MUTASE"/>
    <property type="match status" value="1"/>
</dbReference>
<dbReference type="Gene3D" id="1.20.59.10">
    <property type="entry name" value="Chorismate mutase"/>
    <property type="match status" value="1"/>
</dbReference>
<name>A0A328PJH4_9EURY</name>
<dbReference type="InterPro" id="IPR036263">
    <property type="entry name" value="Chorismate_II_sf"/>
</dbReference>
<dbReference type="NCBIfam" id="NF004925">
    <property type="entry name" value="PRK06285.1"/>
    <property type="match status" value="1"/>
</dbReference>